<keyword evidence="1" id="KW-1133">Transmembrane helix</keyword>
<organism evidence="2 3">
    <name type="scientific">Choiromyces venosus 120613-1</name>
    <dbReference type="NCBI Taxonomy" id="1336337"/>
    <lineage>
        <taxon>Eukaryota</taxon>
        <taxon>Fungi</taxon>
        <taxon>Dikarya</taxon>
        <taxon>Ascomycota</taxon>
        <taxon>Pezizomycotina</taxon>
        <taxon>Pezizomycetes</taxon>
        <taxon>Pezizales</taxon>
        <taxon>Tuberaceae</taxon>
        <taxon>Choiromyces</taxon>
    </lineage>
</organism>
<protein>
    <submittedName>
        <fullName evidence="2">Uncharacterized protein</fullName>
    </submittedName>
</protein>
<gene>
    <name evidence="2" type="ORF">L873DRAFT_891041</name>
</gene>
<keyword evidence="1" id="KW-0812">Transmembrane</keyword>
<evidence type="ECO:0000313" key="2">
    <source>
        <dbReference type="EMBL" id="RPA99564.1"/>
    </source>
</evidence>
<feature type="transmembrane region" description="Helical" evidence="1">
    <location>
        <begin position="12"/>
        <end position="30"/>
    </location>
</feature>
<sequence length="77" mass="8517">MHDAACPAKLVPYDIVIVLLAGFVITRGIYQARLFVGVRNSLFPSLPSSLPQQTYPQSCNNAPCFRRRNSPLPNLVC</sequence>
<keyword evidence="1" id="KW-0472">Membrane</keyword>
<dbReference type="Proteomes" id="UP000276215">
    <property type="component" value="Unassembled WGS sequence"/>
</dbReference>
<accession>A0A3N4K0X3</accession>
<dbReference type="AlphaFoldDB" id="A0A3N4K0X3"/>
<proteinExistence type="predicted"/>
<reference evidence="2 3" key="1">
    <citation type="journal article" date="2018" name="Nat. Ecol. Evol.">
        <title>Pezizomycetes genomes reveal the molecular basis of ectomycorrhizal truffle lifestyle.</title>
        <authorList>
            <person name="Murat C."/>
            <person name="Payen T."/>
            <person name="Noel B."/>
            <person name="Kuo A."/>
            <person name="Morin E."/>
            <person name="Chen J."/>
            <person name="Kohler A."/>
            <person name="Krizsan K."/>
            <person name="Balestrini R."/>
            <person name="Da Silva C."/>
            <person name="Montanini B."/>
            <person name="Hainaut M."/>
            <person name="Levati E."/>
            <person name="Barry K.W."/>
            <person name="Belfiori B."/>
            <person name="Cichocki N."/>
            <person name="Clum A."/>
            <person name="Dockter R.B."/>
            <person name="Fauchery L."/>
            <person name="Guy J."/>
            <person name="Iotti M."/>
            <person name="Le Tacon F."/>
            <person name="Lindquist E.A."/>
            <person name="Lipzen A."/>
            <person name="Malagnac F."/>
            <person name="Mello A."/>
            <person name="Molinier V."/>
            <person name="Miyauchi S."/>
            <person name="Poulain J."/>
            <person name="Riccioni C."/>
            <person name="Rubini A."/>
            <person name="Sitrit Y."/>
            <person name="Splivallo R."/>
            <person name="Traeger S."/>
            <person name="Wang M."/>
            <person name="Zifcakova L."/>
            <person name="Wipf D."/>
            <person name="Zambonelli A."/>
            <person name="Paolocci F."/>
            <person name="Nowrousian M."/>
            <person name="Ottonello S."/>
            <person name="Baldrian P."/>
            <person name="Spatafora J.W."/>
            <person name="Henrissat B."/>
            <person name="Nagy L.G."/>
            <person name="Aury J.M."/>
            <person name="Wincker P."/>
            <person name="Grigoriev I.V."/>
            <person name="Bonfante P."/>
            <person name="Martin F.M."/>
        </authorList>
    </citation>
    <scope>NUCLEOTIDE SEQUENCE [LARGE SCALE GENOMIC DNA]</scope>
    <source>
        <strain evidence="2 3">120613-1</strain>
    </source>
</reference>
<keyword evidence="3" id="KW-1185">Reference proteome</keyword>
<evidence type="ECO:0000256" key="1">
    <source>
        <dbReference type="SAM" id="Phobius"/>
    </source>
</evidence>
<name>A0A3N4K0X3_9PEZI</name>
<dbReference type="EMBL" id="ML120386">
    <property type="protein sequence ID" value="RPA99564.1"/>
    <property type="molecule type" value="Genomic_DNA"/>
</dbReference>
<evidence type="ECO:0000313" key="3">
    <source>
        <dbReference type="Proteomes" id="UP000276215"/>
    </source>
</evidence>